<organism evidence="1 2">
    <name type="scientific">Actinoplanes lutulentus</name>
    <dbReference type="NCBI Taxonomy" id="1287878"/>
    <lineage>
        <taxon>Bacteria</taxon>
        <taxon>Bacillati</taxon>
        <taxon>Actinomycetota</taxon>
        <taxon>Actinomycetes</taxon>
        <taxon>Micromonosporales</taxon>
        <taxon>Micromonosporaceae</taxon>
        <taxon>Actinoplanes</taxon>
    </lineage>
</organism>
<name>A0A327YX33_9ACTN</name>
<dbReference type="Proteomes" id="UP000249341">
    <property type="component" value="Unassembled WGS sequence"/>
</dbReference>
<sequence>MPKLEIASDEAWLDCLGVSPKAEDISGDEYVRELRIPVTDAEQVQITWDVTEDSVRVCHHRDGRIVFDLFREMATLLTVAKTGLGAELIIESGSNGWSGRARIQVSPAVSIEDTLLRS</sequence>
<keyword evidence="2" id="KW-1185">Reference proteome</keyword>
<proteinExistence type="predicted"/>
<dbReference type="EMBL" id="QLMJ01000029">
    <property type="protein sequence ID" value="RAK25967.1"/>
    <property type="molecule type" value="Genomic_DNA"/>
</dbReference>
<dbReference type="AlphaFoldDB" id="A0A327YX33"/>
<dbReference type="OrthoDB" id="4555333at2"/>
<protein>
    <submittedName>
        <fullName evidence="1">Uncharacterized protein</fullName>
    </submittedName>
</protein>
<accession>A0A327YX33</accession>
<gene>
    <name evidence="1" type="ORF">B0I29_1291</name>
</gene>
<comment type="caution">
    <text evidence="1">The sequence shown here is derived from an EMBL/GenBank/DDBJ whole genome shotgun (WGS) entry which is preliminary data.</text>
</comment>
<reference evidence="1 2" key="1">
    <citation type="submission" date="2018-06" db="EMBL/GenBank/DDBJ databases">
        <title>Genomic Encyclopedia of Type Strains, Phase III (KMG-III): the genomes of soil and plant-associated and newly described type strains.</title>
        <authorList>
            <person name="Whitman W."/>
        </authorList>
    </citation>
    <scope>NUCLEOTIDE SEQUENCE [LARGE SCALE GENOMIC DNA]</scope>
    <source>
        <strain evidence="1 2">CGMCC 4.7090</strain>
    </source>
</reference>
<dbReference type="RefSeq" id="WP_111654819.1">
    <property type="nucleotide sequence ID" value="NZ_JACHWI010000002.1"/>
</dbReference>
<evidence type="ECO:0000313" key="2">
    <source>
        <dbReference type="Proteomes" id="UP000249341"/>
    </source>
</evidence>
<evidence type="ECO:0000313" key="1">
    <source>
        <dbReference type="EMBL" id="RAK25967.1"/>
    </source>
</evidence>